<dbReference type="AlphaFoldDB" id="A0A8J5ZFB4"/>
<dbReference type="InterPro" id="IPR029045">
    <property type="entry name" value="ClpP/crotonase-like_dom_sf"/>
</dbReference>
<dbReference type="Proteomes" id="UP000700334">
    <property type="component" value="Unassembled WGS sequence"/>
</dbReference>
<keyword evidence="2" id="KW-1185">Reference proteome</keyword>
<dbReference type="InterPro" id="IPR001753">
    <property type="entry name" value="Enoyl-CoA_hydra/iso"/>
</dbReference>
<reference evidence="1" key="1">
    <citation type="journal article" date="2021" name="Evol. Appl.">
        <title>The genome of the Pyrenean desman and the effects of bottlenecks and inbreeding on the genomic landscape of an endangered species.</title>
        <authorList>
            <person name="Escoda L."/>
            <person name="Castresana J."/>
        </authorList>
    </citation>
    <scope>NUCLEOTIDE SEQUENCE</scope>
    <source>
        <strain evidence="1">IBE-C5619</strain>
    </source>
</reference>
<dbReference type="Gene3D" id="3.90.226.10">
    <property type="entry name" value="2-enoyl-CoA Hydratase, Chain A, domain 1"/>
    <property type="match status" value="1"/>
</dbReference>
<comment type="caution">
    <text evidence="1">The sequence shown here is derived from an EMBL/GenBank/DDBJ whole genome shotgun (WGS) entry which is preliminary data.</text>
</comment>
<protein>
    <submittedName>
        <fullName evidence="1">Methylglutaconyl-CoA hydratase, mitochondrial</fullName>
    </submittedName>
</protein>
<dbReference type="EMBL" id="JAGFMF010012281">
    <property type="protein sequence ID" value="KAG8504764.1"/>
    <property type="molecule type" value="Genomic_DNA"/>
</dbReference>
<feature type="non-terminal residue" evidence="1">
    <location>
        <position position="1"/>
    </location>
</feature>
<evidence type="ECO:0000313" key="2">
    <source>
        <dbReference type="Proteomes" id="UP000700334"/>
    </source>
</evidence>
<organism evidence="1 2">
    <name type="scientific">Galemys pyrenaicus</name>
    <name type="common">Iberian desman</name>
    <name type="synonym">Pyrenean desman</name>
    <dbReference type="NCBI Taxonomy" id="202257"/>
    <lineage>
        <taxon>Eukaryota</taxon>
        <taxon>Metazoa</taxon>
        <taxon>Chordata</taxon>
        <taxon>Craniata</taxon>
        <taxon>Vertebrata</taxon>
        <taxon>Euteleostomi</taxon>
        <taxon>Mammalia</taxon>
        <taxon>Eutheria</taxon>
        <taxon>Laurasiatheria</taxon>
        <taxon>Eulipotyphla</taxon>
        <taxon>Talpidae</taxon>
        <taxon>Galemys</taxon>
    </lineage>
</organism>
<dbReference type="Pfam" id="PF00378">
    <property type="entry name" value="ECH_1"/>
    <property type="match status" value="1"/>
</dbReference>
<name>A0A8J5ZFB4_GALPY</name>
<accession>A0A8J5ZFB4</accession>
<sequence length="108" mass="11256">MVLKVLVCDIKVAASSEKMGLVETKLAIITPGGGGTQRLPCAIGMSLASYVSGLGRHALEEDQEGDADHRKGLDIARELKPQGPVAVSGKMSNCSRDGGQCAVLKHRA</sequence>
<gene>
    <name evidence="1" type="ORF">J0S82_008286</name>
</gene>
<dbReference type="OrthoDB" id="410701at2759"/>
<evidence type="ECO:0000313" key="1">
    <source>
        <dbReference type="EMBL" id="KAG8504764.1"/>
    </source>
</evidence>
<proteinExistence type="predicted"/>
<dbReference type="SUPFAM" id="SSF52096">
    <property type="entry name" value="ClpP/crotonase"/>
    <property type="match status" value="1"/>
</dbReference>